<evidence type="ECO:0000313" key="2">
    <source>
        <dbReference type="Proteomes" id="UP000503349"/>
    </source>
</evidence>
<reference evidence="2" key="2">
    <citation type="submission" date="2019-02" db="EMBL/GenBank/DDBJ databases">
        <title>Opniocepnalus argus Var Kimnra genome.</title>
        <authorList>
            <person name="Zhou C."/>
            <person name="Xiao S."/>
        </authorList>
    </citation>
    <scope>NUCLEOTIDE SEQUENCE [LARGE SCALE GENOMIC DNA]</scope>
</reference>
<dbReference type="AlphaFoldDB" id="A0A6G1QMZ3"/>
<keyword evidence="2" id="KW-1185">Reference proteome</keyword>
<name>A0A6G1QMZ3_CHAAH</name>
<protein>
    <submittedName>
        <fullName evidence="1">Uncharacterized protein</fullName>
    </submittedName>
</protein>
<reference evidence="1 2" key="1">
    <citation type="submission" date="2019-02" db="EMBL/GenBank/DDBJ databases">
        <title>Opniocepnalus argus genome.</title>
        <authorList>
            <person name="Zhou C."/>
            <person name="Xiao S."/>
        </authorList>
    </citation>
    <scope>NUCLEOTIDE SEQUENCE [LARGE SCALE GENOMIC DNA]</scope>
    <source>
        <strain evidence="1">OARG1902GOOAL</strain>
        <tissue evidence="1">Muscle</tissue>
    </source>
</reference>
<proteinExistence type="predicted"/>
<dbReference type="Proteomes" id="UP000503349">
    <property type="component" value="Chromosome 20"/>
</dbReference>
<evidence type="ECO:0000313" key="1">
    <source>
        <dbReference type="EMBL" id="KAF3704041.1"/>
    </source>
</evidence>
<gene>
    <name evidence="1" type="ORF">EXN66_Car019729</name>
</gene>
<organism evidence="1 2">
    <name type="scientific">Channa argus</name>
    <name type="common">Northern snakehead</name>
    <name type="synonym">Ophicephalus argus</name>
    <dbReference type="NCBI Taxonomy" id="215402"/>
    <lineage>
        <taxon>Eukaryota</taxon>
        <taxon>Metazoa</taxon>
        <taxon>Chordata</taxon>
        <taxon>Craniata</taxon>
        <taxon>Vertebrata</taxon>
        <taxon>Euteleostomi</taxon>
        <taxon>Actinopterygii</taxon>
        <taxon>Neopterygii</taxon>
        <taxon>Teleostei</taxon>
        <taxon>Neoteleostei</taxon>
        <taxon>Acanthomorphata</taxon>
        <taxon>Anabantaria</taxon>
        <taxon>Anabantiformes</taxon>
        <taxon>Channoidei</taxon>
        <taxon>Channidae</taxon>
        <taxon>Channa</taxon>
    </lineage>
</organism>
<dbReference type="EMBL" id="CM015731">
    <property type="protein sequence ID" value="KAF3704041.1"/>
    <property type="molecule type" value="Genomic_DNA"/>
</dbReference>
<accession>A0A6G1QMZ3</accession>
<sequence>MSHEADTMCYYHSLNKLLFRKALPHVEYSKNADTLKVCVESFSGCPCKLSLLFSSKQGIYLHATQNGKNGHRPTVAAVKTKLV</sequence>